<name>A0ABQ6JE35_9ACTN</name>
<feature type="compositionally biased region" description="Low complexity" evidence="4">
    <location>
        <begin position="79"/>
        <end position="103"/>
    </location>
</feature>
<dbReference type="Proteomes" id="UP001157017">
    <property type="component" value="Unassembled WGS sequence"/>
</dbReference>
<evidence type="ECO:0000256" key="4">
    <source>
        <dbReference type="SAM" id="MobiDB-lite"/>
    </source>
</evidence>
<evidence type="ECO:0000313" key="7">
    <source>
        <dbReference type="Proteomes" id="UP001157017"/>
    </source>
</evidence>
<keyword evidence="3" id="KW-0029">Amino-acid transport</keyword>
<dbReference type="PANTHER" id="PTHR43820">
    <property type="entry name" value="HIGH-AFFINITY BRANCHED-CHAIN AMINO ACID TRANSPORT ATP-BINDING PROTEIN LIVF"/>
    <property type="match status" value="1"/>
</dbReference>
<comment type="caution">
    <text evidence="6">The sequence shown here is derived from an EMBL/GenBank/DDBJ whole genome shotgun (WGS) entry which is preliminary data.</text>
</comment>
<evidence type="ECO:0000313" key="6">
    <source>
        <dbReference type="EMBL" id="GMA85683.1"/>
    </source>
</evidence>
<protein>
    <recommendedName>
        <fullName evidence="5">ABC transporter domain-containing protein</fullName>
    </recommendedName>
</protein>
<comment type="similarity">
    <text evidence="1">Belongs to the ABC transporter superfamily.</text>
</comment>
<dbReference type="SUPFAM" id="SSF52540">
    <property type="entry name" value="P-loop containing nucleoside triphosphate hydrolases"/>
    <property type="match status" value="1"/>
</dbReference>
<gene>
    <name evidence="6" type="ORF">GCM10025868_09330</name>
</gene>
<sequence>MGLLGRNGAGKSTLLKSVVAEPGVTVSGSVRVGDREVRGLSTYRICRLGVAWVPDDRRVFTALSVRENLEPGAHEAGARRPGSTGWSRTSRSSRGCSVVRATR</sequence>
<dbReference type="InterPro" id="IPR052156">
    <property type="entry name" value="BCAA_Transport_ATP-bd_LivF"/>
</dbReference>
<feature type="region of interest" description="Disordered" evidence="4">
    <location>
        <begin position="70"/>
        <end position="103"/>
    </location>
</feature>
<feature type="domain" description="ABC transporter" evidence="5">
    <location>
        <begin position="1"/>
        <end position="79"/>
    </location>
</feature>
<reference evidence="7" key="1">
    <citation type="journal article" date="2019" name="Int. J. Syst. Evol. Microbiol.">
        <title>The Global Catalogue of Microorganisms (GCM) 10K type strain sequencing project: providing services to taxonomists for standard genome sequencing and annotation.</title>
        <authorList>
            <consortium name="The Broad Institute Genomics Platform"/>
            <consortium name="The Broad Institute Genome Sequencing Center for Infectious Disease"/>
            <person name="Wu L."/>
            <person name="Ma J."/>
        </authorList>
    </citation>
    <scope>NUCLEOTIDE SEQUENCE [LARGE SCALE GENOMIC DNA]</scope>
    <source>
        <strain evidence="7">NBRC 108730</strain>
    </source>
</reference>
<evidence type="ECO:0000256" key="2">
    <source>
        <dbReference type="ARBA" id="ARBA00022448"/>
    </source>
</evidence>
<evidence type="ECO:0000259" key="5">
    <source>
        <dbReference type="Pfam" id="PF00005"/>
    </source>
</evidence>
<dbReference type="EMBL" id="BSUZ01000001">
    <property type="protein sequence ID" value="GMA85683.1"/>
    <property type="molecule type" value="Genomic_DNA"/>
</dbReference>
<keyword evidence="7" id="KW-1185">Reference proteome</keyword>
<dbReference type="InterPro" id="IPR027417">
    <property type="entry name" value="P-loop_NTPase"/>
</dbReference>
<keyword evidence="2" id="KW-0813">Transport</keyword>
<dbReference type="Gene3D" id="3.40.50.300">
    <property type="entry name" value="P-loop containing nucleotide triphosphate hydrolases"/>
    <property type="match status" value="1"/>
</dbReference>
<accession>A0ABQ6JE35</accession>
<evidence type="ECO:0000256" key="3">
    <source>
        <dbReference type="ARBA" id="ARBA00022970"/>
    </source>
</evidence>
<proteinExistence type="inferred from homology"/>
<dbReference type="PANTHER" id="PTHR43820:SF4">
    <property type="entry name" value="HIGH-AFFINITY BRANCHED-CHAIN AMINO ACID TRANSPORT ATP-BINDING PROTEIN LIVF"/>
    <property type="match status" value="1"/>
</dbReference>
<evidence type="ECO:0000256" key="1">
    <source>
        <dbReference type="ARBA" id="ARBA00005417"/>
    </source>
</evidence>
<dbReference type="InterPro" id="IPR003439">
    <property type="entry name" value="ABC_transporter-like_ATP-bd"/>
</dbReference>
<dbReference type="Pfam" id="PF00005">
    <property type="entry name" value="ABC_tran"/>
    <property type="match status" value="1"/>
</dbReference>
<organism evidence="6 7">
    <name type="scientific">Angustibacter aerolatus</name>
    <dbReference type="NCBI Taxonomy" id="1162965"/>
    <lineage>
        <taxon>Bacteria</taxon>
        <taxon>Bacillati</taxon>
        <taxon>Actinomycetota</taxon>
        <taxon>Actinomycetes</taxon>
        <taxon>Kineosporiales</taxon>
        <taxon>Kineosporiaceae</taxon>
    </lineage>
</organism>